<name>A0A915NID6_9BILA</name>
<evidence type="ECO:0000256" key="1">
    <source>
        <dbReference type="SAM" id="SignalP"/>
    </source>
</evidence>
<dbReference type="WBParaSite" id="scf7180000417503.g1333">
    <property type="protein sequence ID" value="scf7180000417503.g1333"/>
    <property type="gene ID" value="scf7180000417503.g1333"/>
</dbReference>
<keyword evidence="2" id="KW-1185">Reference proteome</keyword>
<reference evidence="3" key="1">
    <citation type="submission" date="2022-11" db="UniProtKB">
        <authorList>
            <consortium name="WormBaseParasite"/>
        </authorList>
    </citation>
    <scope>IDENTIFICATION</scope>
</reference>
<proteinExistence type="predicted"/>
<sequence length="163" mass="19458">MKIIIIFIILFINALFWSFVSTSSSSRHKGEGSTSRRQYMQEYKNKMNNRLEQLKEKNGCTGYENREINPNGKTQIKLIKLYLKNNEKFRDAVNMTKNPKIKRWFDRIEDEEYKSKYGKYGEVSMDNLKKYVKIQQRAVQFVLAAHGICVYNNHKNRQNTLFR</sequence>
<dbReference type="AlphaFoldDB" id="A0A915NID6"/>
<evidence type="ECO:0000313" key="2">
    <source>
        <dbReference type="Proteomes" id="UP000887560"/>
    </source>
</evidence>
<dbReference type="Proteomes" id="UP000887560">
    <property type="component" value="Unplaced"/>
</dbReference>
<evidence type="ECO:0000313" key="3">
    <source>
        <dbReference type="WBParaSite" id="scf7180000417503.g1333"/>
    </source>
</evidence>
<feature type="chain" id="PRO_5036873358" evidence="1">
    <location>
        <begin position="23"/>
        <end position="163"/>
    </location>
</feature>
<protein>
    <submittedName>
        <fullName evidence="3">Uncharacterized protein</fullName>
    </submittedName>
</protein>
<feature type="signal peptide" evidence="1">
    <location>
        <begin position="1"/>
        <end position="22"/>
    </location>
</feature>
<accession>A0A915NID6</accession>
<organism evidence="2 3">
    <name type="scientific">Meloidogyne floridensis</name>
    <dbReference type="NCBI Taxonomy" id="298350"/>
    <lineage>
        <taxon>Eukaryota</taxon>
        <taxon>Metazoa</taxon>
        <taxon>Ecdysozoa</taxon>
        <taxon>Nematoda</taxon>
        <taxon>Chromadorea</taxon>
        <taxon>Rhabditida</taxon>
        <taxon>Tylenchina</taxon>
        <taxon>Tylenchomorpha</taxon>
        <taxon>Tylenchoidea</taxon>
        <taxon>Meloidogynidae</taxon>
        <taxon>Meloidogyninae</taxon>
        <taxon>Meloidogyne</taxon>
    </lineage>
</organism>
<keyword evidence="1" id="KW-0732">Signal</keyword>